<sequence>MPQIFKGIYRGSSIKIWAHICRGVCDTSLIIFRRIILNKKNKKVLKENIISFLPTGEYYYKKALDELQKEQYEKAHKYLKRAADLSPDDPLILMQYAILQMELDNFDWAHELLRNAHDIDPNESEIVFFLAEVNAHLGNFMDANRFAKMYVEMDIRGEYTEEAMEIVDFTEQEDLESMEMDSPSSEALFLQEKSRRLMEQGKFQEAVELLESLIIDNPDFWAAYNNLALAYFYVGEEEQAKALLHKVLSENRGNIHALCNLAVIHYYEKNTEELEEITDFLSKINPYFIEHRYKMGATFALIGKYEEAFKWLRSLQRKGFEGDPGFYFWLAHSAYFAGHEEIARNAWKALLKLDPEKAGFEPWLPQIKEINDQGTEHQKEFILEKLQNEHVSERIFGFYLLGKSKHRSEIISHPKWIVVDELGTMEKLFLAQSLGHSFDENSVAEKAFLRAIAATDLLYEKYKPLAQSATYLFQMWFMLIERALEKGYDFKNPKALAAATEYMFESSRTKNVTKKYYADQYGITTNTLTKYVNELIQFLPLFNA</sequence>
<evidence type="ECO:0000256" key="2">
    <source>
        <dbReference type="ARBA" id="ARBA00022803"/>
    </source>
</evidence>
<feature type="repeat" description="TPR" evidence="3">
    <location>
        <begin position="56"/>
        <end position="89"/>
    </location>
</feature>
<proteinExistence type="predicted"/>
<dbReference type="PANTHER" id="PTHR45586">
    <property type="entry name" value="TPR REPEAT-CONTAINING PROTEIN PA4667"/>
    <property type="match status" value="1"/>
</dbReference>
<dbReference type="PANTHER" id="PTHR45586:SF1">
    <property type="entry name" value="LIPOPOLYSACCHARIDE ASSEMBLY PROTEIN B"/>
    <property type="match status" value="1"/>
</dbReference>
<gene>
    <name evidence="4" type="ORF">PB01_14750</name>
</gene>
<dbReference type="Gene3D" id="1.25.40.10">
    <property type="entry name" value="Tetratricopeptide repeat domain"/>
    <property type="match status" value="2"/>
</dbReference>
<dbReference type="SMART" id="SM00028">
    <property type="entry name" value="TPR"/>
    <property type="match status" value="3"/>
</dbReference>
<dbReference type="AlphaFoldDB" id="A0A5J6SPJ7"/>
<protein>
    <submittedName>
        <fullName evidence="4">Transcriptional regulator</fullName>
    </submittedName>
</protein>
<dbReference type="SUPFAM" id="SSF48452">
    <property type="entry name" value="TPR-like"/>
    <property type="match status" value="2"/>
</dbReference>
<evidence type="ECO:0000256" key="1">
    <source>
        <dbReference type="ARBA" id="ARBA00022737"/>
    </source>
</evidence>
<dbReference type="KEGG" id="psyo:PB01_14750"/>
<reference evidence="4 5" key="1">
    <citation type="submission" date="2018-07" db="EMBL/GenBank/DDBJ databases">
        <title>Complete genome sequence of Psychrobacillus sp. PB01, isolated from iceberg, and comparative genome analysis of Psychrobacillus strains.</title>
        <authorList>
            <person name="Lee P.C."/>
        </authorList>
    </citation>
    <scope>NUCLEOTIDE SEQUENCE [LARGE SCALE GENOMIC DNA]</scope>
    <source>
        <strain evidence="4 5">PB01</strain>
    </source>
</reference>
<evidence type="ECO:0000256" key="3">
    <source>
        <dbReference type="PROSITE-ProRule" id="PRU00339"/>
    </source>
</evidence>
<dbReference type="OrthoDB" id="600613at2"/>
<keyword evidence="5" id="KW-1185">Reference proteome</keyword>
<keyword evidence="2 3" id="KW-0802">TPR repeat</keyword>
<dbReference type="EMBL" id="CP031223">
    <property type="protein sequence ID" value="QFF99980.1"/>
    <property type="molecule type" value="Genomic_DNA"/>
</dbReference>
<dbReference type="InterPro" id="IPR011990">
    <property type="entry name" value="TPR-like_helical_dom_sf"/>
</dbReference>
<dbReference type="Proteomes" id="UP000325517">
    <property type="component" value="Chromosome"/>
</dbReference>
<dbReference type="InterPro" id="IPR019734">
    <property type="entry name" value="TPR_rpt"/>
</dbReference>
<evidence type="ECO:0000313" key="5">
    <source>
        <dbReference type="Proteomes" id="UP000325517"/>
    </source>
</evidence>
<dbReference type="Pfam" id="PF14559">
    <property type="entry name" value="TPR_19"/>
    <property type="match status" value="2"/>
</dbReference>
<accession>A0A5J6SPJ7</accession>
<dbReference type="PROSITE" id="PS50005">
    <property type="entry name" value="TPR"/>
    <property type="match status" value="1"/>
</dbReference>
<keyword evidence="1" id="KW-0677">Repeat</keyword>
<dbReference type="InterPro" id="IPR051012">
    <property type="entry name" value="CellSynth/LPSAsmb/PSIAsmb"/>
</dbReference>
<evidence type="ECO:0000313" key="4">
    <source>
        <dbReference type="EMBL" id="QFF99980.1"/>
    </source>
</evidence>
<organism evidence="4 5">
    <name type="scientific">Psychrobacillus glaciei</name>
    <dbReference type="NCBI Taxonomy" id="2283160"/>
    <lineage>
        <taxon>Bacteria</taxon>
        <taxon>Bacillati</taxon>
        <taxon>Bacillota</taxon>
        <taxon>Bacilli</taxon>
        <taxon>Bacillales</taxon>
        <taxon>Bacillaceae</taxon>
        <taxon>Psychrobacillus</taxon>
    </lineage>
</organism>
<name>A0A5J6SPJ7_9BACI</name>